<name>A0A931AEX5_9ACTN</name>
<organism evidence="6 7">
    <name type="scientific">Nonomuraea cypriaca</name>
    <dbReference type="NCBI Taxonomy" id="1187855"/>
    <lineage>
        <taxon>Bacteria</taxon>
        <taxon>Bacillati</taxon>
        <taxon>Actinomycetota</taxon>
        <taxon>Actinomycetes</taxon>
        <taxon>Streptosporangiales</taxon>
        <taxon>Streptosporangiaceae</taxon>
        <taxon>Nonomuraea</taxon>
    </lineage>
</organism>
<evidence type="ECO:0000313" key="7">
    <source>
        <dbReference type="Proteomes" id="UP000605361"/>
    </source>
</evidence>
<dbReference type="InterPro" id="IPR018062">
    <property type="entry name" value="HTH_AraC-typ_CS"/>
</dbReference>
<feature type="domain" description="HTH araC/xylS-type" evidence="5">
    <location>
        <begin position="246"/>
        <end position="344"/>
    </location>
</feature>
<dbReference type="SUPFAM" id="SSF46689">
    <property type="entry name" value="Homeodomain-like"/>
    <property type="match status" value="2"/>
</dbReference>
<keyword evidence="3" id="KW-0804">Transcription</keyword>
<dbReference type="GO" id="GO:0043565">
    <property type="term" value="F:sequence-specific DNA binding"/>
    <property type="evidence" value="ECO:0007669"/>
    <property type="project" value="InterPro"/>
</dbReference>
<dbReference type="Pfam" id="PF06719">
    <property type="entry name" value="AraC_N"/>
    <property type="match status" value="1"/>
</dbReference>
<dbReference type="AlphaFoldDB" id="A0A931AEX5"/>
<evidence type="ECO:0000256" key="2">
    <source>
        <dbReference type="ARBA" id="ARBA00023125"/>
    </source>
</evidence>
<evidence type="ECO:0000259" key="5">
    <source>
        <dbReference type="PROSITE" id="PS01124"/>
    </source>
</evidence>
<dbReference type="Gene3D" id="1.10.10.60">
    <property type="entry name" value="Homeodomain-like"/>
    <property type="match status" value="2"/>
</dbReference>
<dbReference type="GO" id="GO:0003700">
    <property type="term" value="F:DNA-binding transcription factor activity"/>
    <property type="evidence" value="ECO:0007669"/>
    <property type="project" value="InterPro"/>
</dbReference>
<dbReference type="InterPro" id="IPR009057">
    <property type="entry name" value="Homeodomain-like_sf"/>
</dbReference>
<protein>
    <submittedName>
        <fullName evidence="6">AraC family transcriptional regulator</fullName>
    </submittedName>
</protein>
<comment type="caution">
    <text evidence="6">The sequence shown here is derived from an EMBL/GenBank/DDBJ whole genome shotgun (WGS) entry which is preliminary data.</text>
</comment>
<proteinExistence type="predicted"/>
<keyword evidence="1" id="KW-0805">Transcription regulation</keyword>
<sequence length="358" mass="38815">MSPPFLRRNRPHHANPPHLCGGSPIGSRSCTILSTSPRSDLPYAAPDASVRTVRPSTQHLLDEIRTLVAAHARPDLTTPIGGLLLSKVGTSAPDYSLTEPLLVVMAQGGKRLLLGDQVYEYRAGECLVVTADLPVTGNFIDATPQAPALGLGLVLRPAAIAPLLLEAPASRWPRTTAGLPAIATGEAGPDLLDAVVRMLRLLDRPADAPVLAPLIEREILWRLLTGPYGGMIRQIGTADSHLTHINRAIHWIRDNYAEPLRIEDLARLAAMSTSAFHRHFRAVTALSPLQFQKRIRLQEARALLLARPGDVAGVGHLVGYDNPSQFTREYRRLFGAPPGRDAARVRATVVQPVVRQLP</sequence>
<dbReference type="InterPro" id="IPR009594">
    <property type="entry name" value="Tscrpt_reg_HTH_AraC_N"/>
</dbReference>
<evidence type="ECO:0000313" key="6">
    <source>
        <dbReference type="EMBL" id="MBF8188954.1"/>
    </source>
</evidence>
<reference evidence="6" key="1">
    <citation type="submission" date="2020-11" db="EMBL/GenBank/DDBJ databases">
        <title>Whole-genome analyses of Nonomuraea sp. K274.</title>
        <authorList>
            <person name="Veyisoglu A."/>
        </authorList>
    </citation>
    <scope>NUCLEOTIDE SEQUENCE</scope>
    <source>
        <strain evidence="6">K274</strain>
    </source>
</reference>
<dbReference type="PROSITE" id="PS01124">
    <property type="entry name" value="HTH_ARAC_FAMILY_2"/>
    <property type="match status" value="1"/>
</dbReference>
<evidence type="ECO:0000256" key="4">
    <source>
        <dbReference type="SAM" id="MobiDB-lite"/>
    </source>
</evidence>
<dbReference type="InterPro" id="IPR018060">
    <property type="entry name" value="HTH_AraC"/>
</dbReference>
<dbReference type="PANTHER" id="PTHR43436:SF1">
    <property type="entry name" value="TRANSCRIPTIONAL REGULATORY PROTEIN"/>
    <property type="match status" value="1"/>
</dbReference>
<evidence type="ECO:0000256" key="1">
    <source>
        <dbReference type="ARBA" id="ARBA00023015"/>
    </source>
</evidence>
<evidence type="ECO:0000256" key="3">
    <source>
        <dbReference type="ARBA" id="ARBA00023163"/>
    </source>
</evidence>
<accession>A0A931AEX5</accession>
<dbReference type="Pfam" id="PF12833">
    <property type="entry name" value="HTH_18"/>
    <property type="match status" value="1"/>
</dbReference>
<dbReference type="SMART" id="SM00342">
    <property type="entry name" value="HTH_ARAC"/>
    <property type="match status" value="1"/>
</dbReference>
<dbReference type="PROSITE" id="PS00041">
    <property type="entry name" value="HTH_ARAC_FAMILY_1"/>
    <property type="match status" value="1"/>
</dbReference>
<feature type="region of interest" description="Disordered" evidence="4">
    <location>
        <begin position="1"/>
        <end position="21"/>
    </location>
</feature>
<keyword evidence="7" id="KW-1185">Reference proteome</keyword>
<dbReference type="EMBL" id="JADOGI010000079">
    <property type="protein sequence ID" value="MBF8188954.1"/>
    <property type="molecule type" value="Genomic_DNA"/>
</dbReference>
<keyword evidence="2" id="KW-0238">DNA-binding</keyword>
<dbReference type="PANTHER" id="PTHR43436">
    <property type="entry name" value="ARAC-FAMILY TRANSCRIPTIONAL REGULATOR"/>
    <property type="match status" value="1"/>
</dbReference>
<gene>
    <name evidence="6" type="ORF">ITP53_25100</name>
</gene>
<dbReference type="Proteomes" id="UP000605361">
    <property type="component" value="Unassembled WGS sequence"/>
</dbReference>